<dbReference type="InterPro" id="IPR036942">
    <property type="entry name" value="Beta-barrel_TonB_sf"/>
</dbReference>
<evidence type="ECO:0000256" key="4">
    <source>
        <dbReference type="ARBA" id="ARBA00023077"/>
    </source>
</evidence>
<dbReference type="InterPro" id="IPR012910">
    <property type="entry name" value="Plug_dom"/>
</dbReference>
<dbReference type="Gene3D" id="2.170.130.10">
    <property type="entry name" value="TonB-dependent receptor, plug domain"/>
    <property type="match status" value="1"/>
</dbReference>
<dbReference type="AlphaFoldDB" id="A0A0F9N0C7"/>
<evidence type="ECO:0000256" key="7">
    <source>
        <dbReference type="SAM" id="MobiDB-lite"/>
    </source>
</evidence>
<proteinExistence type="predicted"/>
<dbReference type="Pfam" id="PF00593">
    <property type="entry name" value="TonB_dep_Rec_b-barrel"/>
    <property type="match status" value="1"/>
</dbReference>
<evidence type="ECO:0000256" key="6">
    <source>
        <dbReference type="ARBA" id="ARBA00023237"/>
    </source>
</evidence>
<dbReference type="Pfam" id="PF07715">
    <property type="entry name" value="Plug"/>
    <property type="match status" value="1"/>
</dbReference>
<dbReference type="CDD" id="cd01347">
    <property type="entry name" value="ligand_gated_channel"/>
    <property type="match status" value="1"/>
</dbReference>
<feature type="domain" description="TonB-dependent receptor plug" evidence="9">
    <location>
        <begin position="51"/>
        <end position="166"/>
    </location>
</feature>
<feature type="region of interest" description="Disordered" evidence="7">
    <location>
        <begin position="487"/>
        <end position="510"/>
    </location>
</feature>
<dbReference type="GO" id="GO:0009279">
    <property type="term" value="C:cell outer membrane"/>
    <property type="evidence" value="ECO:0007669"/>
    <property type="project" value="UniProtKB-SubCell"/>
</dbReference>
<evidence type="ECO:0008006" key="11">
    <source>
        <dbReference type="Google" id="ProtNLM"/>
    </source>
</evidence>
<name>A0A0F9N0C7_9ZZZZ</name>
<dbReference type="InterPro" id="IPR039426">
    <property type="entry name" value="TonB-dep_rcpt-like"/>
</dbReference>
<protein>
    <recommendedName>
        <fullName evidence="11">TonB-dependent receptor</fullName>
    </recommendedName>
</protein>
<evidence type="ECO:0000256" key="2">
    <source>
        <dbReference type="ARBA" id="ARBA00022448"/>
    </source>
</evidence>
<comment type="caution">
    <text evidence="10">The sequence shown here is derived from an EMBL/GenBank/DDBJ whole genome shotgun (WGS) entry which is preliminary data.</text>
</comment>
<organism evidence="10">
    <name type="scientific">marine sediment metagenome</name>
    <dbReference type="NCBI Taxonomy" id="412755"/>
    <lineage>
        <taxon>unclassified sequences</taxon>
        <taxon>metagenomes</taxon>
        <taxon>ecological metagenomes</taxon>
    </lineage>
</organism>
<evidence type="ECO:0000259" key="8">
    <source>
        <dbReference type="Pfam" id="PF00593"/>
    </source>
</evidence>
<dbReference type="PANTHER" id="PTHR47234">
    <property type="match status" value="1"/>
</dbReference>
<keyword evidence="5" id="KW-0472">Membrane</keyword>
<sequence length="875" mass="95524">MLNNKISKAVRLAIAFSAVSTAAFSASSMAAEKEKVERIEVTGSRIKQVDMETSSPVTVITAADLQLSGEASVADVLNNTSVNSFGSWRGMSGYGNGAAATSNINMRGLGAEYTLVLLDGRRMPGTSSSSGAAADTSRIPMAIVERIEILREGASAVYGSDAVAGVINIITKKDFNGLSFSYDTELPSAEGGDTNRFNVSTGYSGEKGNITLTYEYYDAESVYDRDIWKLNDETYADYSSFSSVPNGNGASGWVTSPTMCAESNNTVDGGTRCLYNYGAVTKLFGDTTQNSMLSNFNYEFTDNLKFRGRASASLSETDSRYAGTPVSTNQPTMLADNPLNPVGEDLTLYMRSANIGERDTRTEINSIDFLGGLVGFVDVANGIDWEFNVQHSRSTTNSFNTNLINDDVVQKLIDSGEYDIFNTSGMSFANWDSSMKDLYGQAAHTGVYQARFTSTQFDTVASTLLFDNGDVSIAGVVGAEFEQVEFEQMSDPQSASGRVSGGSGGDDVNAERDRTSVYSELQVNLLYNVDIKAAVRYDKYEQEGDVGSQFVSGTFDNVAPQIGVAWRPSDALLVRASWGESFRAPNMGEMFSSQALSFEKAYDTIWCDTQGNAGSDAIYCNPNASQQHKTWFGGNPDLEPEEGESFTTGFVWNVTDDLSVELSYYNIKLENRIAAVSVERLLKDEQDNGSNPAVVRDPNTGRIDVMYSFDQNMASLETSGFDFKTAYMFESSIGNFALKGELSYVSDFEEVTEEGADAFDYAGLQEYPELRGNVTFDWTNDAFGAAWTTYYIGDQDSGNEEYGVTYLADIPSYIKHNIQVSYNHEWNGKFVLGVNNVFDKEAPQLNDGTRGYRDASTSLYDVLGRAVFLKVEQNF</sequence>
<keyword evidence="2" id="KW-0813">Transport</keyword>
<evidence type="ECO:0000256" key="3">
    <source>
        <dbReference type="ARBA" id="ARBA00022692"/>
    </source>
</evidence>
<evidence type="ECO:0000256" key="5">
    <source>
        <dbReference type="ARBA" id="ARBA00023136"/>
    </source>
</evidence>
<dbReference type="EMBL" id="LAZR01009054">
    <property type="protein sequence ID" value="KKM74972.1"/>
    <property type="molecule type" value="Genomic_DNA"/>
</dbReference>
<dbReference type="Gene3D" id="2.40.170.20">
    <property type="entry name" value="TonB-dependent receptor, beta-barrel domain"/>
    <property type="match status" value="1"/>
</dbReference>
<evidence type="ECO:0000256" key="1">
    <source>
        <dbReference type="ARBA" id="ARBA00004571"/>
    </source>
</evidence>
<evidence type="ECO:0000259" key="9">
    <source>
        <dbReference type="Pfam" id="PF07715"/>
    </source>
</evidence>
<dbReference type="InterPro" id="IPR037066">
    <property type="entry name" value="Plug_dom_sf"/>
</dbReference>
<feature type="domain" description="TonB-dependent receptor-like beta-barrel" evidence="8">
    <location>
        <begin position="384"/>
        <end position="837"/>
    </location>
</feature>
<comment type="subcellular location">
    <subcellularLocation>
        <location evidence="1">Cell outer membrane</location>
        <topology evidence="1">Multi-pass membrane protein</topology>
    </subcellularLocation>
</comment>
<keyword evidence="3" id="KW-0812">Transmembrane</keyword>
<dbReference type="InterPro" id="IPR000531">
    <property type="entry name" value="Beta-barrel_TonB"/>
</dbReference>
<keyword evidence="4" id="KW-0798">TonB box</keyword>
<dbReference type="SUPFAM" id="SSF56935">
    <property type="entry name" value="Porins"/>
    <property type="match status" value="1"/>
</dbReference>
<accession>A0A0F9N0C7</accession>
<reference evidence="10" key="1">
    <citation type="journal article" date="2015" name="Nature">
        <title>Complex archaea that bridge the gap between prokaryotes and eukaryotes.</title>
        <authorList>
            <person name="Spang A."/>
            <person name="Saw J.H."/>
            <person name="Jorgensen S.L."/>
            <person name="Zaremba-Niedzwiedzka K."/>
            <person name="Martijn J."/>
            <person name="Lind A.E."/>
            <person name="van Eijk R."/>
            <person name="Schleper C."/>
            <person name="Guy L."/>
            <person name="Ettema T.J."/>
        </authorList>
    </citation>
    <scope>NUCLEOTIDE SEQUENCE</scope>
</reference>
<evidence type="ECO:0000313" key="10">
    <source>
        <dbReference type="EMBL" id="KKM74972.1"/>
    </source>
</evidence>
<gene>
    <name evidence="10" type="ORF">LCGC14_1394990</name>
</gene>
<dbReference type="PROSITE" id="PS52016">
    <property type="entry name" value="TONB_DEPENDENT_REC_3"/>
    <property type="match status" value="1"/>
</dbReference>
<dbReference type="PANTHER" id="PTHR47234:SF2">
    <property type="entry name" value="TONB-DEPENDENT RECEPTOR"/>
    <property type="match status" value="1"/>
</dbReference>
<keyword evidence="6" id="KW-0998">Cell outer membrane</keyword>